<dbReference type="KEGG" id="pbl:PAAG_12303"/>
<evidence type="ECO:0000313" key="1">
    <source>
        <dbReference type="EMBL" id="KGQ00995.1"/>
    </source>
</evidence>
<dbReference type="GeneID" id="26971008"/>
<accession>A0A0A2V4A8</accession>
<name>A0A0A2V4A8_PARBA</name>
<dbReference type="Proteomes" id="UP000002059">
    <property type="component" value="Partially assembled WGS sequence"/>
</dbReference>
<dbReference type="STRING" id="502779.A0A0A2V4A8"/>
<dbReference type="RefSeq" id="XP_015702557.1">
    <property type="nucleotide sequence ID" value="XM_015847813.1"/>
</dbReference>
<proteinExistence type="predicted"/>
<evidence type="ECO:0000313" key="2">
    <source>
        <dbReference type="Proteomes" id="UP000002059"/>
    </source>
</evidence>
<dbReference type="EMBL" id="KN294012">
    <property type="protein sequence ID" value="KGQ00995.1"/>
    <property type="molecule type" value="Genomic_DNA"/>
</dbReference>
<dbReference type="OrthoDB" id="4172653at2759"/>
<sequence>MREDYLSTEQFDVAEGQLWLDLYCELDHVQMENRTYLSQAREMMEQEIERLRMLSHEQLKGFRRLLLSLTEVQFRQGYYLDAEILVRELVVIYIATDLQELDIVDWLEHVRTLIVFARLSSPPQD</sequence>
<dbReference type="HOGENOM" id="CLU_1993295_0_0_1"/>
<keyword evidence="2" id="KW-1185">Reference proteome</keyword>
<dbReference type="AlphaFoldDB" id="A0A0A2V4A8"/>
<gene>
    <name evidence="1" type="ORF">PAAG_12303</name>
</gene>
<protein>
    <submittedName>
        <fullName evidence="1">Uncharacterized protein</fullName>
    </submittedName>
</protein>
<reference evidence="1 2" key="1">
    <citation type="journal article" date="2011" name="PLoS Genet.">
        <title>Comparative genomic analysis of human fungal pathogens causing paracoccidioidomycosis.</title>
        <authorList>
            <person name="Desjardins C.A."/>
            <person name="Champion M.D."/>
            <person name="Holder J.W."/>
            <person name="Muszewska A."/>
            <person name="Goldberg J."/>
            <person name="Bailao A.M."/>
            <person name="Brigido M.M."/>
            <person name="Ferreira M.E."/>
            <person name="Garcia A.M."/>
            <person name="Grynberg M."/>
            <person name="Gujja S."/>
            <person name="Heiman D.I."/>
            <person name="Henn M.R."/>
            <person name="Kodira C.D."/>
            <person name="Leon-Narvaez H."/>
            <person name="Longo L.V."/>
            <person name="Ma L.J."/>
            <person name="Malavazi I."/>
            <person name="Matsuo A.L."/>
            <person name="Morais F.V."/>
            <person name="Pereira M."/>
            <person name="Rodriguez-Brito S."/>
            <person name="Sakthikumar S."/>
            <person name="Salem-Izacc S.M."/>
            <person name="Sykes S.M."/>
            <person name="Teixeira M.M."/>
            <person name="Vallejo M.C."/>
            <person name="Walter M.E."/>
            <person name="Yandava C."/>
            <person name="Young S."/>
            <person name="Zeng Q."/>
            <person name="Zucker J."/>
            <person name="Felipe M.S."/>
            <person name="Goldman G.H."/>
            <person name="Haas B.J."/>
            <person name="McEwen J.G."/>
            <person name="Nino-Vega G."/>
            <person name="Puccia R."/>
            <person name="San-Blas G."/>
            <person name="Soares C.M."/>
            <person name="Birren B.W."/>
            <person name="Cuomo C.A."/>
        </authorList>
    </citation>
    <scope>NUCLEOTIDE SEQUENCE [LARGE SCALE GENOMIC DNA]</scope>
    <source>
        <strain evidence="2">ATCC MYA-826 / Pb01</strain>
    </source>
</reference>
<organism evidence="1 2">
    <name type="scientific">Paracoccidioides lutzii (strain ATCC MYA-826 / Pb01)</name>
    <name type="common">Paracoccidioides brasiliensis</name>
    <dbReference type="NCBI Taxonomy" id="502779"/>
    <lineage>
        <taxon>Eukaryota</taxon>
        <taxon>Fungi</taxon>
        <taxon>Dikarya</taxon>
        <taxon>Ascomycota</taxon>
        <taxon>Pezizomycotina</taxon>
        <taxon>Eurotiomycetes</taxon>
        <taxon>Eurotiomycetidae</taxon>
        <taxon>Onygenales</taxon>
        <taxon>Ajellomycetaceae</taxon>
        <taxon>Paracoccidioides</taxon>
    </lineage>
</organism>
<dbReference type="VEuPathDB" id="FungiDB:PAAG_12303"/>